<accession>A0A9P5YS51</accession>
<dbReference type="SUPFAM" id="SSF53474">
    <property type="entry name" value="alpha/beta-Hydrolases"/>
    <property type="match status" value="1"/>
</dbReference>
<reference evidence="11" key="1">
    <citation type="submission" date="2020-11" db="EMBL/GenBank/DDBJ databases">
        <authorList>
            <consortium name="DOE Joint Genome Institute"/>
            <person name="Ahrendt S."/>
            <person name="Riley R."/>
            <person name="Andreopoulos W."/>
            <person name="Labutti K."/>
            <person name="Pangilinan J."/>
            <person name="Ruiz-Duenas F.J."/>
            <person name="Barrasa J.M."/>
            <person name="Sanchez-Garcia M."/>
            <person name="Camarero S."/>
            <person name="Miyauchi S."/>
            <person name="Serrano A."/>
            <person name="Linde D."/>
            <person name="Babiker R."/>
            <person name="Drula E."/>
            <person name="Ayuso-Fernandez I."/>
            <person name="Pacheco R."/>
            <person name="Padilla G."/>
            <person name="Ferreira P."/>
            <person name="Barriuso J."/>
            <person name="Kellner H."/>
            <person name="Castanera R."/>
            <person name="Alfaro M."/>
            <person name="Ramirez L."/>
            <person name="Pisabarro A.G."/>
            <person name="Kuo A."/>
            <person name="Tritt A."/>
            <person name="Lipzen A."/>
            <person name="He G."/>
            <person name="Yan M."/>
            <person name="Ng V."/>
            <person name="Cullen D."/>
            <person name="Martin F."/>
            <person name="Rosso M.-N."/>
            <person name="Henrissat B."/>
            <person name="Hibbett D."/>
            <person name="Martinez A.T."/>
            <person name="Grigoriev I.V."/>
        </authorList>
    </citation>
    <scope>NUCLEOTIDE SEQUENCE</scope>
    <source>
        <strain evidence="11">CIRM-BRFM 674</strain>
    </source>
</reference>
<feature type="domain" description="Peptidase S9 prolyl oligopeptidase catalytic" evidence="9">
    <location>
        <begin position="670"/>
        <end position="759"/>
    </location>
</feature>
<evidence type="ECO:0000256" key="6">
    <source>
        <dbReference type="ARBA" id="ARBA00022490"/>
    </source>
</evidence>
<evidence type="ECO:0000256" key="3">
    <source>
        <dbReference type="ARBA" id="ARBA00010040"/>
    </source>
</evidence>
<dbReference type="GO" id="GO:0004252">
    <property type="term" value="F:serine-type endopeptidase activity"/>
    <property type="evidence" value="ECO:0007669"/>
    <property type="project" value="TreeGrafter"/>
</dbReference>
<dbReference type="Proteomes" id="UP000807469">
    <property type="component" value="Unassembled WGS sequence"/>
</dbReference>
<dbReference type="InterPro" id="IPR029058">
    <property type="entry name" value="AB_hydrolase_fold"/>
</dbReference>
<evidence type="ECO:0000256" key="4">
    <source>
        <dbReference type="ARBA" id="ARBA00011881"/>
    </source>
</evidence>
<feature type="domain" description="Peptidase S9 prolyl oligopeptidase catalytic" evidence="9">
    <location>
        <begin position="516"/>
        <end position="624"/>
    </location>
</feature>
<dbReference type="GO" id="GO:0006508">
    <property type="term" value="P:proteolysis"/>
    <property type="evidence" value="ECO:0007669"/>
    <property type="project" value="InterPro"/>
</dbReference>
<dbReference type="EC" id="3.4.19.1" evidence="5"/>
<comment type="caution">
    <text evidence="11">The sequence shown here is derived from an EMBL/GenBank/DDBJ whole genome shotgun (WGS) entry which is preliminary data.</text>
</comment>
<evidence type="ECO:0000256" key="7">
    <source>
        <dbReference type="ARBA" id="ARBA00022801"/>
    </source>
</evidence>
<sequence length="765" mass="82718">MYTQLAEIPVPTSAQFIPSQDPGQTIVQLNFSVKDHDRNVKRSMSKNVVFPSGAGQLENGAISTPLLDTDVVAQIVSPTKQKRATLRNVKRANGSSNRIVEVWNEGLLQISQNVTDYHGDFYTDEYVGSFSFAPSECAVVYTAEGNAPESKDPYSKFRFNPDFGEGLPGKKRPTTFILSWKDSSAEDPSPSKASLVQMKPFEGVRFGQAVFSPNTDSIIYATGYEFTTDGRFLGIKGCYNRPTGIWRLRIATPASSEITKPPASVEIVTAQKLTLPLLSCRSPRILNNNGKSTLLWLASRSGGAHVASSTLHSLDITYDDAESEQLSDSASSRTLVDIVEMPDLHLTMFPGLYPAFNLPTSFSIIPSDSASPSVLVASQWGSRTTVLAISTDTGAVNNLTPDSDNNLFSWTVLVTDNRSRVICSRSAPSVPYEIVIGNFDSSGDVSWNVIDRPALSKGVAKALSTIRASVIPIRTAGRLWDETIVLQEEKKEVRGSKPPCITSPHGGPHGTTSTAFSPNNIALVLEGYTLSLPNYTGSPGYGEKFIQDLIGRCGDYDVQNCIAAAEHLIKLGISERGPGKQFVAGGSHGGFLAAHLIGQFPDFFSAAVLRNPVISAGDISNTDIPDWYFSEFGLGYPISSSPISSYQGDSKLTQSFPSQIPPLVSVDAFAKLQAASPTAYLDDMKAPVLLLMGTADRRVAPAQGFLFYHALKARYSQTDKADKGAKVDILVFEGESHPLDGVEASRVSFEATRDWFKEARGAVPY</sequence>
<comment type="similarity">
    <text evidence="3">Belongs to the peptidase S9C family.</text>
</comment>
<evidence type="ECO:0000313" key="12">
    <source>
        <dbReference type="Proteomes" id="UP000807469"/>
    </source>
</evidence>
<comment type="catalytic activity">
    <reaction evidence="1">
        <text>Cleavage of an N-acetyl or N-formyl amino acid from the N-terminus of a polypeptide.</text>
        <dbReference type="EC" id="3.4.19.1"/>
    </reaction>
</comment>
<keyword evidence="6" id="KW-0963">Cytoplasm</keyword>
<feature type="domain" description="Acylamino-acid-releasing enzyme N-terminal" evidence="10">
    <location>
        <begin position="159"/>
        <end position="444"/>
    </location>
</feature>
<evidence type="ECO:0000256" key="5">
    <source>
        <dbReference type="ARBA" id="ARBA00012917"/>
    </source>
</evidence>
<proteinExistence type="inferred from homology"/>
<dbReference type="Pfam" id="PF19283">
    <property type="entry name" value="APEH_N"/>
    <property type="match status" value="2"/>
</dbReference>
<dbReference type="OrthoDB" id="43744at2759"/>
<dbReference type="InterPro" id="IPR001375">
    <property type="entry name" value="Peptidase_S9_cat"/>
</dbReference>
<dbReference type="GO" id="GO:0008242">
    <property type="term" value="F:omega peptidase activity"/>
    <property type="evidence" value="ECO:0007669"/>
    <property type="project" value="UniProtKB-EC"/>
</dbReference>
<dbReference type="InterPro" id="IPR045550">
    <property type="entry name" value="AARE_N"/>
</dbReference>
<comment type="subunit">
    <text evidence="4">Homotetramer.</text>
</comment>
<keyword evidence="7" id="KW-0378">Hydrolase</keyword>
<organism evidence="11 12">
    <name type="scientific">Pholiota conissans</name>
    <dbReference type="NCBI Taxonomy" id="109636"/>
    <lineage>
        <taxon>Eukaryota</taxon>
        <taxon>Fungi</taxon>
        <taxon>Dikarya</taxon>
        <taxon>Basidiomycota</taxon>
        <taxon>Agaricomycotina</taxon>
        <taxon>Agaricomycetes</taxon>
        <taxon>Agaricomycetidae</taxon>
        <taxon>Agaricales</taxon>
        <taxon>Agaricineae</taxon>
        <taxon>Strophariaceae</taxon>
        <taxon>Pholiota</taxon>
    </lineage>
</organism>
<evidence type="ECO:0000259" key="9">
    <source>
        <dbReference type="Pfam" id="PF00326"/>
    </source>
</evidence>
<gene>
    <name evidence="11" type="ORF">BDN70DRAFT_936600</name>
</gene>
<dbReference type="Gene3D" id="3.40.50.1820">
    <property type="entry name" value="alpha/beta hydrolase"/>
    <property type="match status" value="1"/>
</dbReference>
<dbReference type="PANTHER" id="PTHR42776:SF4">
    <property type="entry name" value="ACYLAMINO-ACID-RELEASING ENZYME"/>
    <property type="match status" value="1"/>
</dbReference>
<name>A0A9P5YS51_9AGAR</name>
<evidence type="ECO:0000256" key="2">
    <source>
        <dbReference type="ARBA" id="ARBA00004496"/>
    </source>
</evidence>
<feature type="domain" description="Acylamino-acid-releasing enzyme N-terminal" evidence="10">
    <location>
        <begin position="8"/>
        <end position="150"/>
    </location>
</feature>
<evidence type="ECO:0000256" key="8">
    <source>
        <dbReference type="ARBA" id="ARBA00032829"/>
    </source>
</evidence>
<evidence type="ECO:0000313" key="11">
    <source>
        <dbReference type="EMBL" id="KAF9474522.1"/>
    </source>
</evidence>
<dbReference type="PANTHER" id="PTHR42776">
    <property type="entry name" value="SERINE PEPTIDASE S9 FAMILY MEMBER"/>
    <property type="match status" value="1"/>
</dbReference>
<evidence type="ECO:0000256" key="1">
    <source>
        <dbReference type="ARBA" id="ARBA00000721"/>
    </source>
</evidence>
<evidence type="ECO:0000259" key="10">
    <source>
        <dbReference type="Pfam" id="PF19283"/>
    </source>
</evidence>
<comment type="subcellular location">
    <subcellularLocation>
        <location evidence="2">Cytoplasm</location>
    </subcellularLocation>
</comment>
<dbReference type="AlphaFoldDB" id="A0A9P5YS51"/>
<dbReference type="GO" id="GO:0005737">
    <property type="term" value="C:cytoplasm"/>
    <property type="evidence" value="ECO:0007669"/>
    <property type="project" value="UniProtKB-SubCell"/>
</dbReference>
<protein>
    <recommendedName>
        <fullName evidence="5">acylaminoacyl-peptidase</fullName>
        <ecNumber evidence="5">3.4.19.1</ecNumber>
    </recommendedName>
    <alternativeName>
        <fullName evidence="8">Dipeptidyl-peptidase V</fullName>
    </alternativeName>
</protein>
<keyword evidence="12" id="KW-1185">Reference proteome</keyword>
<dbReference type="Pfam" id="PF00326">
    <property type="entry name" value="Peptidase_S9"/>
    <property type="match status" value="2"/>
</dbReference>
<dbReference type="EMBL" id="MU155375">
    <property type="protein sequence ID" value="KAF9474522.1"/>
    <property type="molecule type" value="Genomic_DNA"/>
</dbReference>